<dbReference type="AlphaFoldDB" id="A0AAV9TWN4"/>
<proteinExistence type="predicted"/>
<reference evidence="1 2" key="1">
    <citation type="submission" date="2019-10" db="EMBL/GenBank/DDBJ databases">
        <authorList>
            <person name="Palmer J.M."/>
        </authorList>
    </citation>
    <scope>NUCLEOTIDE SEQUENCE [LARGE SCALE GENOMIC DNA]</scope>
    <source>
        <strain evidence="1 2">TWF696</strain>
    </source>
</reference>
<protein>
    <submittedName>
        <fullName evidence="1">Uncharacterized protein</fullName>
    </submittedName>
</protein>
<organism evidence="1 2">
    <name type="scientific">Orbilia brochopaga</name>
    <dbReference type="NCBI Taxonomy" id="3140254"/>
    <lineage>
        <taxon>Eukaryota</taxon>
        <taxon>Fungi</taxon>
        <taxon>Dikarya</taxon>
        <taxon>Ascomycota</taxon>
        <taxon>Pezizomycotina</taxon>
        <taxon>Orbiliomycetes</taxon>
        <taxon>Orbiliales</taxon>
        <taxon>Orbiliaceae</taxon>
        <taxon>Orbilia</taxon>
    </lineage>
</organism>
<dbReference type="Proteomes" id="UP001375240">
    <property type="component" value="Unassembled WGS sequence"/>
</dbReference>
<accession>A0AAV9TWN4</accession>
<dbReference type="EMBL" id="JAVHNQ010000018">
    <property type="protein sequence ID" value="KAK6330394.1"/>
    <property type="molecule type" value="Genomic_DNA"/>
</dbReference>
<comment type="caution">
    <text evidence="1">The sequence shown here is derived from an EMBL/GenBank/DDBJ whole genome shotgun (WGS) entry which is preliminary data.</text>
</comment>
<gene>
    <name evidence="1" type="ORF">TWF696_003491</name>
</gene>
<evidence type="ECO:0000313" key="2">
    <source>
        <dbReference type="Proteomes" id="UP001375240"/>
    </source>
</evidence>
<sequence>MASSMPAPVPAPTAPLLGPIRVCIEDDIGRFYTELTPVHFNRMSHVEQYVREHLLHRPDQELVIPCYGLTRNAIFDVFDYCNHGILRPHAYRRAFTKEERKETLQAINHLGCWGLKHHLLSFWMSISYGIHEKLETISLFVEHGNEAELRLRPYPFIFQILSALMTHEDLYGSPFLGALEQENPSVGLRLYRLLRENHVLRTQAGDKVVSP</sequence>
<name>A0AAV9TWN4_9PEZI</name>
<evidence type="ECO:0000313" key="1">
    <source>
        <dbReference type="EMBL" id="KAK6330394.1"/>
    </source>
</evidence>
<keyword evidence="2" id="KW-1185">Reference proteome</keyword>